<proteinExistence type="predicted"/>
<gene>
    <name evidence="1" type="ORF">CHS0354_017448</name>
</gene>
<dbReference type="Proteomes" id="UP001195483">
    <property type="component" value="Unassembled WGS sequence"/>
</dbReference>
<accession>A0AAE0SBY4</accession>
<protein>
    <submittedName>
        <fullName evidence="1">Uncharacterized protein</fullName>
    </submittedName>
</protein>
<reference evidence="1" key="2">
    <citation type="journal article" date="2021" name="Genome Biol. Evol.">
        <title>Developing a high-quality reference genome for a parasitic bivalve with doubly uniparental inheritance (Bivalvia: Unionida).</title>
        <authorList>
            <person name="Smith C.H."/>
        </authorList>
    </citation>
    <scope>NUCLEOTIDE SEQUENCE</scope>
    <source>
        <strain evidence="1">CHS0354</strain>
        <tissue evidence="1">Mantle</tissue>
    </source>
</reference>
<reference evidence="1" key="3">
    <citation type="submission" date="2023-05" db="EMBL/GenBank/DDBJ databases">
        <authorList>
            <person name="Smith C.H."/>
        </authorList>
    </citation>
    <scope>NUCLEOTIDE SEQUENCE</scope>
    <source>
        <strain evidence="1">CHS0354</strain>
        <tissue evidence="1">Mantle</tissue>
    </source>
</reference>
<reference evidence="1" key="1">
    <citation type="journal article" date="2021" name="Genome Biol. Evol.">
        <title>A High-Quality Reference Genome for a Parasitic Bivalve with Doubly Uniparental Inheritance (Bivalvia: Unionida).</title>
        <authorList>
            <person name="Smith C.H."/>
        </authorList>
    </citation>
    <scope>NUCLEOTIDE SEQUENCE</scope>
    <source>
        <strain evidence="1">CHS0354</strain>
    </source>
</reference>
<dbReference type="AlphaFoldDB" id="A0AAE0SBY4"/>
<comment type="caution">
    <text evidence="1">The sequence shown here is derived from an EMBL/GenBank/DDBJ whole genome shotgun (WGS) entry which is preliminary data.</text>
</comment>
<evidence type="ECO:0000313" key="2">
    <source>
        <dbReference type="Proteomes" id="UP001195483"/>
    </source>
</evidence>
<name>A0AAE0SBY4_9BIVA</name>
<evidence type="ECO:0000313" key="1">
    <source>
        <dbReference type="EMBL" id="KAK3589106.1"/>
    </source>
</evidence>
<sequence>MVPDTTKCDMQEIPKELVVVSKSTRVFDKRVRGAIKNPPKQEPPTFTPMMETS</sequence>
<feature type="non-terminal residue" evidence="1">
    <location>
        <position position="53"/>
    </location>
</feature>
<organism evidence="1 2">
    <name type="scientific">Potamilus streckersoni</name>
    <dbReference type="NCBI Taxonomy" id="2493646"/>
    <lineage>
        <taxon>Eukaryota</taxon>
        <taxon>Metazoa</taxon>
        <taxon>Spiralia</taxon>
        <taxon>Lophotrochozoa</taxon>
        <taxon>Mollusca</taxon>
        <taxon>Bivalvia</taxon>
        <taxon>Autobranchia</taxon>
        <taxon>Heteroconchia</taxon>
        <taxon>Palaeoheterodonta</taxon>
        <taxon>Unionida</taxon>
        <taxon>Unionoidea</taxon>
        <taxon>Unionidae</taxon>
        <taxon>Ambleminae</taxon>
        <taxon>Lampsilini</taxon>
        <taxon>Potamilus</taxon>
    </lineage>
</organism>
<keyword evidence="2" id="KW-1185">Reference proteome</keyword>
<dbReference type="EMBL" id="JAEAOA010001076">
    <property type="protein sequence ID" value="KAK3589106.1"/>
    <property type="molecule type" value="Genomic_DNA"/>
</dbReference>